<evidence type="ECO:0000313" key="4">
    <source>
        <dbReference type="Proteomes" id="UP000327108"/>
    </source>
</evidence>
<accession>A0A5N1JUR4</accession>
<reference evidence="3 4" key="1">
    <citation type="submission" date="2019-09" db="EMBL/GenBank/DDBJ databases">
        <title>Biological control of the noxious weed angled onion (Allium triquetrum) thwarted by endophytic bacteria in Victoria, Australia.</title>
        <authorList>
            <person name="Tehranchian P."/>
            <person name="Adair R.J."/>
            <person name="Van T.H."/>
            <person name="Morrison P.D."/>
            <person name="Williams H."/>
            <person name="Lawrie A.C."/>
        </authorList>
    </citation>
    <scope>NUCLEOTIDE SEQUENCE [LARGE SCALE GENOMIC DNA]</scope>
    <source>
        <strain evidence="3 4">RPTAtOch1</strain>
    </source>
</reference>
<evidence type="ECO:0000256" key="1">
    <source>
        <dbReference type="SAM" id="Phobius"/>
    </source>
</evidence>
<sequence length="378" mass="41565">MSTAIQRRGLAFGVIIIVVLLLPLLPFALGLWSTFVVFHASRGTPHVRLRLIGFTIVAAISTVTYNLIGQWLIGNHLTYADIGIEANSHALFWGTVWIGTSTLLLWVSWGMTGGRWKDAKPYFIALANCLFKTEPIGIHHEHIKGMQVIDWTNARPPRWINNEEPKPVSLGWVAYPSLDVEKQHTIIEGATGTGKSQMIKCAVAEILERGDTLITLDQNRDLFNTFAVIAGQKTPIDIPDKESTWSPANEIERDADWMQSAGSLLGDGTGESAEWRSMAKALFASVVAGYAKACGEVGRPFVNSEFYDLLLFEPEDQIASFVIGTPASALRQVPGPRKSRKTAVLVLPGQPHWLLSAIKALNIALSIRSRYGLRIDLG</sequence>
<dbReference type="Gene3D" id="3.40.50.300">
    <property type="entry name" value="P-loop containing nucleotide triphosphate hydrolases"/>
    <property type="match status" value="1"/>
</dbReference>
<dbReference type="GO" id="GO:0003677">
    <property type="term" value="F:DNA binding"/>
    <property type="evidence" value="ECO:0007669"/>
    <property type="project" value="UniProtKB-KW"/>
</dbReference>
<dbReference type="InterPro" id="IPR019476">
    <property type="entry name" value="T4SS_TraD_DNA-bd"/>
</dbReference>
<organism evidence="3 4">
    <name type="scientific">Ochrobactrum quorumnocens</name>
    <dbReference type="NCBI Taxonomy" id="271865"/>
    <lineage>
        <taxon>Bacteria</taxon>
        <taxon>Pseudomonadati</taxon>
        <taxon>Pseudomonadota</taxon>
        <taxon>Alphaproteobacteria</taxon>
        <taxon>Hyphomicrobiales</taxon>
        <taxon>Brucellaceae</taxon>
        <taxon>Brucella/Ochrobactrum group</taxon>
        <taxon>Ochrobactrum</taxon>
    </lineage>
</organism>
<name>A0A5N1JUR4_9HYPH</name>
<dbReference type="Pfam" id="PF10412">
    <property type="entry name" value="TrwB_AAD_bind"/>
    <property type="match status" value="1"/>
</dbReference>
<evidence type="ECO:0000259" key="2">
    <source>
        <dbReference type="Pfam" id="PF10412"/>
    </source>
</evidence>
<dbReference type="EMBL" id="VYXQ01000024">
    <property type="protein sequence ID" value="KAA9361558.1"/>
    <property type="molecule type" value="Genomic_DNA"/>
</dbReference>
<dbReference type="InterPro" id="IPR027417">
    <property type="entry name" value="P-loop_NTPase"/>
</dbReference>
<dbReference type="SUPFAM" id="SSF52540">
    <property type="entry name" value="P-loop containing nucleoside triphosphate hydrolases"/>
    <property type="match status" value="1"/>
</dbReference>
<dbReference type="Proteomes" id="UP000327108">
    <property type="component" value="Unassembled WGS sequence"/>
</dbReference>
<feature type="transmembrane region" description="Helical" evidence="1">
    <location>
        <begin position="49"/>
        <end position="68"/>
    </location>
</feature>
<feature type="transmembrane region" description="Helical" evidence="1">
    <location>
        <begin position="88"/>
        <end position="107"/>
    </location>
</feature>
<comment type="caution">
    <text evidence="3">The sequence shown here is derived from an EMBL/GenBank/DDBJ whole genome shotgun (WGS) entry which is preliminary data.</text>
</comment>
<dbReference type="AlphaFoldDB" id="A0A5N1JUR4"/>
<keyword evidence="1" id="KW-0812">Transmembrane</keyword>
<feature type="transmembrane region" description="Helical" evidence="1">
    <location>
        <begin position="12"/>
        <end position="37"/>
    </location>
</feature>
<dbReference type="RefSeq" id="WP_151095276.1">
    <property type="nucleotide sequence ID" value="NZ_VYXQ01000024.1"/>
</dbReference>
<gene>
    <name evidence="3" type="ORF">F3W84_20175</name>
</gene>
<keyword evidence="3" id="KW-0238">DNA-binding</keyword>
<proteinExistence type="predicted"/>
<feature type="domain" description="Type IV secretion system coupling protein TraD DNA-binding" evidence="2">
    <location>
        <begin position="178"/>
        <end position="332"/>
    </location>
</feature>
<keyword evidence="1" id="KW-1133">Transmembrane helix</keyword>
<evidence type="ECO:0000313" key="3">
    <source>
        <dbReference type="EMBL" id="KAA9361558.1"/>
    </source>
</evidence>
<keyword evidence="1" id="KW-0472">Membrane</keyword>
<protein>
    <submittedName>
        <fullName evidence="3">Type IV secretion system DNA-binding domain-containing protein</fullName>
    </submittedName>
</protein>
<keyword evidence="4" id="KW-1185">Reference proteome</keyword>